<evidence type="ECO:0000256" key="6">
    <source>
        <dbReference type="SAM" id="Phobius"/>
    </source>
</evidence>
<dbReference type="PANTHER" id="PTHR43478">
    <property type="entry name" value="NA+/H+ ANTIPORTER-RELATED"/>
    <property type="match status" value="1"/>
</dbReference>
<reference evidence="8" key="1">
    <citation type="journal article" date="2020" name="mSystems">
        <title>Genome- and Community-Level Interaction Insights into Carbon Utilization and Element Cycling Functions of Hydrothermarchaeota in Hydrothermal Sediment.</title>
        <authorList>
            <person name="Zhou Z."/>
            <person name="Liu Y."/>
            <person name="Xu W."/>
            <person name="Pan J."/>
            <person name="Luo Z.H."/>
            <person name="Li M."/>
        </authorList>
    </citation>
    <scope>NUCLEOTIDE SEQUENCE [LARGE SCALE GENOMIC DNA]</scope>
    <source>
        <strain evidence="8">HyVt-489</strain>
    </source>
</reference>
<evidence type="ECO:0000313" key="8">
    <source>
        <dbReference type="EMBL" id="HFB54339.1"/>
    </source>
</evidence>
<comment type="subcellular location">
    <subcellularLocation>
        <location evidence="1">Cell membrane</location>
        <topology evidence="1">Multi-pass membrane protein</topology>
    </subcellularLocation>
</comment>
<feature type="non-terminal residue" evidence="8">
    <location>
        <position position="1"/>
    </location>
</feature>
<dbReference type="InterPro" id="IPR018461">
    <property type="entry name" value="Na/H_Antiport_NhaC-like_C"/>
</dbReference>
<dbReference type="AlphaFoldDB" id="A0A7C3C0V6"/>
<dbReference type="EMBL" id="DRMN01000023">
    <property type="protein sequence ID" value="HFB54339.1"/>
    <property type="molecule type" value="Genomic_DNA"/>
</dbReference>
<sequence>LFIETNISILTVGTLYRPIFDKLGIPREKLGYIADSTCAPTCILVPFNAWGAFVMGLLLAQGYSEPFPVLMGSIVYNFYPILTLILIFVVIWSGIDVGDMKKAEIRARDHGLILREGAVPMMDDSLSMMEAKPGIRERSFNMIIPVATMVLLMPTFLIYTGWSSASGKGLAKAWEALSKGSGSSAVLYAVSGAILTAIFMYKAQRLMGIREMIDLCLHGMSGMVGITILTVLAFALNNMCRDLGTGQYMADIAGQFVTPALVPALIFIIAGIISFSTGTSWGAFAIMIAVAVPLAREMDVNANMAIAAALGGGIFGDHCSPTSDTTIITSMATANDHIDHVRTQLPYALIAGLGAVLLYLVMGFAGV</sequence>
<feature type="transmembrane region" description="Helical" evidence="6">
    <location>
        <begin position="264"/>
        <end position="294"/>
    </location>
</feature>
<keyword evidence="5 6" id="KW-0472">Membrane</keyword>
<evidence type="ECO:0000256" key="1">
    <source>
        <dbReference type="ARBA" id="ARBA00004651"/>
    </source>
</evidence>
<feature type="transmembrane region" description="Helical" evidence="6">
    <location>
        <begin position="142"/>
        <end position="162"/>
    </location>
</feature>
<evidence type="ECO:0000256" key="5">
    <source>
        <dbReference type="ARBA" id="ARBA00023136"/>
    </source>
</evidence>
<dbReference type="Proteomes" id="UP000886042">
    <property type="component" value="Unassembled WGS sequence"/>
</dbReference>
<feature type="domain" description="Na+/H+ antiporter NhaC-like C-terminal" evidence="7">
    <location>
        <begin position="66"/>
        <end position="364"/>
    </location>
</feature>
<accession>A0A7C3C0V6</accession>
<keyword evidence="2" id="KW-1003">Cell membrane</keyword>
<comment type="caution">
    <text evidence="8">The sequence shown here is derived from an EMBL/GenBank/DDBJ whole genome shotgun (WGS) entry which is preliminary data.</text>
</comment>
<feature type="transmembrane region" description="Helical" evidence="6">
    <location>
        <begin position="37"/>
        <end position="58"/>
    </location>
</feature>
<feature type="transmembrane region" description="Helical" evidence="6">
    <location>
        <begin position="345"/>
        <end position="365"/>
    </location>
</feature>
<feature type="transmembrane region" description="Helical" evidence="6">
    <location>
        <begin position="78"/>
        <end position="98"/>
    </location>
</feature>
<name>A0A7C3C0V6_9PROT</name>
<feature type="transmembrane region" description="Helical" evidence="6">
    <location>
        <begin position="182"/>
        <end position="203"/>
    </location>
</feature>
<evidence type="ECO:0000256" key="4">
    <source>
        <dbReference type="ARBA" id="ARBA00022989"/>
    </source>
</evidence>
<keyword evidence="3 6" id="KW-0812">Transmembrane</keyword>
<evidence type="ECO:0000256" key="3">
    <source>
        <dbReference type="ARBA" id="ARBA00022692"/>
    </source>
</evidence>
<gene>
    <name evidence="8" type="ORF">ENJ46_00325</name>
</gene>
<organism evidence="8">
    <name type="scientific">Hellea balneolensis</name>
    <dbReference type="NCBI Taxonomy" id="287478"/>
    <lineage>
        <taxon>Bacteria</taxon>
        <taxon>Pseudomonadati</taxon>
        <taxon>Pseudomonadota</taxon>
        <taxon>Alphaproteobacteria</taxon>
        <taxon>Maricaulales</taxon>
        <taxon>Robiginitomaculaceae</taxon>
        <taxon>Hellea</taxon>
    </lineage>
</organism>
<feature type="transmembrane region" description="Helical" evidence="6">
    <location>
        <begin position="215"/>
        <end position="236"/>
    </location>
</feature>
<protein>
    <submittedName>
        <fullName evidence="8">Sodium:solute symporter</fullName>
    </submittedName>
</protein>
<evidence type="ECO:0000256" key="2">
    <source>
        <dbReference type="ARBA" id="ARBA00022475"/>
    </source>
</evidence>
<dbReference type="Pfam" id="PF03553">
    <property type="entry name" value="Na_H_antiporter"/>
    <property type="match status" value="1"/>
</dbReference>
<dbReference type="PANTHER" id="PTHR43478:SF1">
    <property type="entry name" value="NA+_H+ ANTIPORTER NHAC-LIKE C-TERMINAL DOMAIN-CONTAINING PROTEIN"/>
    <property type="match status" value="1"/>
</dbReference>
<keyword evidence="4 6" id="KW-1133">Transmembrane helix</keyword>
<dbReference type="GO" id="GO:0005886">
    <property type="term" value="C:plasma membrane"/>
    <property type="evidence" value="ECO:0007669"/>
    <property type="project" value="UniProtKB-SubCell"/>
</dbReference>
<proteinExistence type="predicted"/>
<evidence type="ECO:0000259" key="7">
    <source>
        <dbReference type="Pfam" id="PF03553"/>
    </source>
</evidence>